<gene>
    <name evidence="2" type="ORF">APS56_10235</name>
</gene>
<evidence type="ECO:0000313" key="2">
    <source>
        <dbReference type="EMBL" id="ALJ05472.1"/>
    </source>
</evidence>
<keyword evidence="1" id="KW-0732">Signal</keyword>
<dbReference type="PATRIC" id="fig|1736674.3.peg.2090"/>
<dbReference type="PROSITE" id="PS51257">
    <property type="entry name" value="PROKAR_LIPOPROTEIN"/>
    <property type="match status" value="1"/>
</dbReference>
<dbReference type="RefSeq" id="WP_054727769.1">
    <property type="nucleotide sequence ID" value="NZ_CP012898.1"/>
</dbReference>
<evidence type="ECO:0000313" key="3">
    <source>
        <dbReference type="Proteomes" id="UP000057981"/>
    </source>
</evidence>
<dbReference type="EMBL" id="CP012898">
    <property type="protein sequence ID" value="ALJ05472.1"/>
    <property type="molecule type" value="Genomic_DNA"/>
</dbReference>
<dbReference type="KEGG" id="ahz:APS56_10235"/>
<reference evidence="2 3" key="1">
    <citation type="submission" date="2015-10" db="EMBL/GenBank/DDBJ databases">
        <authorList>
            <person name="Gilbert D.G."/>
        </authorList>
    </citation>
    <scope>NUCLEOTIDE SEQUENCE [LARGE SCALE GENOMIC DNA]</scope>
    <source>
        <strain evidence="3">HZ-22</strain>
    </source>
</reference>
<proteinExistence type="predicted"/>
<dbReference type="Proteomes" id="UP000057981">
    <property type="component" value="Chromosome"/>
</dbReference>
<keyword evidence="3" id="KW-1185">Reference proteome</keyword>
<organism evidence="2 3">
    <name type="scientific">Pseudalgibacter alginicilyticus</name>
    <dbReference type="NCBI Taxonomy" id="1736674"/>
    <lineage>
        <taxon>Bacteria</taxon>
        <taxon>Pseudomonadati</taxon>
        <taxon>Bacteroidota</taxon>
        <taxon>Flavobacteriia</taxon>
        <taxon>Flavobacteriales</taxon>
        <taxon>Flavobacteriaceae</taxon>
        <taxon>Pseudalgibacter</taxon>
    </lineage>
</organism>
<accession>A0A0P0CRM1</accession>
<protein>
    <submittedName>
        <fullName evidence="2">Uncharacterized protein</fullName>
    </submittedName>
</protein>
<sequence length="166" mass="18441">MKKFTKLTCLLFVSLFIVSCSSDDDNTESFTNTVEYDGVSFSVDQAEIFDYGAFEGYYSYGFELVGSTSEDDPIYLHLGLFSEGTESFRAGTFPFYDSDDIEAAPEFVFPYGDVTFDGDNYFEIVGGTVTVTQNGDLYTLSGQLILENDDVVTVSYSGEFEIFSPN</sequence>
<feature type="signal peptide" evidence="1">
    <location>
        <begin position="1"/>
        <end position="22"/>
    </location>
</feature>
<evidence type="ECO:0000256" key="1">
    <source>
        <dbReference type="SAM" id="SignalP"/>
    </source>
</evidence>
<feature type="chain" id="PRO_5006042812" evidence="1">
    <location>
        <begin position="23"/>
        <end position="166"/>
    </location>
</feature>
<name>A0A0P0CRM1_9FLAO</name>
<dbReference type="OrthoDB" id="834772at2"/>
<dbReference type="AlphaFoldDB" id="A0A0P0CRM1"/>